<dbReference type="AlphaFoldDB" id="A0A8K0NYM2"/>
<dbReference type="InterPro" id="IPR024989">
    <property type="entry name" value="MFS_assoc_dom"/>
</dbReference>
<feature type="transmembrane region" description="Helical" evidence="6">
    <location>
        <begin position="411"/>
        <end position="428"/>
    </location>
</feature>
<evidence type="ECO:0000256" key="2">
    <source>
        <dbReference type="ARBA" id="ARBA00005241"/>
    </source>
</evidence>
<evidence type="ECO:0000256" key="1">
    <source>
        <dbReference type="ARBA" id="ARBA00004141"/>
    </source>
</evidence>
<evidence type="ECO:0000313" key="9">
    <source>
        <dbReference type="Proteomes" id="UP000792457"/>
    </source>
</evidence>
<comment type="subcellular location">
    <subcellularLocation>
        <location evidence="1">Membrane</location>
        <topology evidence="1">Multi-pass membrane protein</topology>
    </subcellularLocation>
</comment>
<evidence type="ECO:0000256" key="6">
    <source>
        <dbReference type="SAM" id="Phobius"/>
    </source>
</evidence>
<evidence type="ECO:0000256" key="4">
    <source>
        <dbReference type="ARBA" id="ARBA00022989"/>
    </source>
</evidence>
<dbReference type="SUPFAM" id="SSF103473">
    <property type="entry name" value="MFS general substrate transporter"/>
    <property type="match status" value="1"/>
</dbReference>
<dbReference type="PANTHER" id="PTHR16172">
    <property type="entry name" value="MAJOR FACILITATOR SUPERFAMILY DOMAIN-CONTAINING PROTEIN 6-LIKE"/>
    <property type="match status" value="1"/>
</dbReference>
<dbReference type="GO" id="GO:0016020">
    <property type="term" value="C:membrane"/>
    <property type="evidence" value="ECO:0007669"/>
    <property type="project" value="UniProtKB-SubCell"/>
</dbReference>
<reference evidence="8" key="1">
    <citation type="submission" date="2013-04" db="EMBL/GenBank/DDBJ databases">
        <authorList>
            <person name="Qu J."/>
            <person name="Murali S.C."/>
            <person name="Bandaranaike D."/>
            <person name="Bellair M."/>
            <person name="Blankenburg K."/>
            <person name="Chao H."/>
            <person name="Dinh H."/>
            <person name="Doddapaneni H."/>
            <person name="Downs B."/>
            <person name="Dugan-Rocha S."/>
            <person name="Elkadiri S."/>
            <person name="Gnanaolivu R.D."/>
            <person name="Hernandez B."/>
            <person name="Javaid M."/>
            <person name="Jayaseelan J.C."/>
            <person name="Lee S."/>
            <person name="Li M."/>
            <person name="Ming W."/>
            <person name="Munidasa M."/>
            <person name="Muniz J."/>
            <person name="Nguyen L."/>
            <person name="Ongeri F."/>
            <person name="Osuji N."/>
            <person name="Pu L.-L."/>
            <person name="Puazo M."/>
            <person name="Qu C."/>
            <person name="Quiroz J."/>
            <person name="Raj R."/>
            <person name="Weissenberger G."/>
            <person name="Xin Y."/>
            <person name="Zou X."/>
            <person name="Han Y."/>
            <person name="Richards S."/>
            <person name="Worley K."/>
            <person name="Muzny D."/>
            <person name="Gibbs R."/>
        </authorList>
    </citation>
    <scope>NUCLEOTIDE SEQUENCE</scope>
    <source>
        <strain evidence="8">Sampled in the wild</strain>
    </source>
</reference>
<dbReference type="Pfam" id="PF12832">
    <property type="entry name" value="MFS_1_like"/>
    <property type="match status" value="1"/>
</dbReference>
<feature type="transmembrane region" description="Helical" evidence="6">
    <location>
        <begin position="219"/>
        <end position="242"/>
    </location>
</feature>
<dbReference type="OrthoDB" id="10029266at2759"/>
<feature type="domain" description="Major facilitator superfamily associated" evidence="7">
    <location>
        <begin position="4"/>
        <end position="436"/>
    </location>
</feature>
<reference evidence="8" key="2">
    <citation type="submission" date="2017-10" db="EMBL/GenBank/DDBJ databases">
        <title>Ladona fulva Genome sequencing and assembly.</title>
        <authorList>
            <person name="Murali S."/>
            <person name="Richards S."/>
            <person name="Bandaranaike D."/>
            <person name="Bellair M."/>
            <person name="Blankenburg K."/>
            <person name="Chao H."/>
            <person name="Dinh H."/>
            <person name="Doddapaneni H."/>
            <person name="Dugan-Rocha S."/>
            <person name="Elkadiri S."/>
            <person name="Gnanaolivu R."/>
            <person name="Hernandez B."/>
            <person name="Skinner E."/>
            <person name="Javaid M."/>
            <person name="Lee S."/>
            <person name="Li M."/>
            <person name="Ming W."/>
            <person name="Munidasa M."/>
            <person name="Muniz J."/>
            <person name="Nguyen L."/>
            <person name="Hughes D."/>
            <person name="Osuji N."/>
            <person name="Pu L.-L."/>
            <person name="Puazo M."/>
            <person name="Qu C."/>
            <person name="Quiroz J."/>
            <person name="Raj R."/>
            <person name="Weissenberger G."/>
            <person name="Xin Y."/>
            <person name="Zou X."/>
            <person name="Han Y."/>
            <person name="Worley K."/>
            <person name="Muzny D."/>
            <person name="Gibbs R."/>
        </authorList>
    </citation>
    <scope>NUCLEOTIDE SEQUENCE</scope>
    <source>
        <strain evidence="8">Sampled in the wild</strain>
    </source>
</reference>
<organism evidence="8 9">
    <name type="scientific">Ladona fulva</name>
    <name type="common">Scarce chaser dragonfly</name>
    <name type="synonym">Libellula fulva</name>
    <dbReference type="NCBI Taxonomy" id="123851"/>
    <lineage>
        <taxon>Eukaryota</taxon>
        <taxon>Metazoa</taxon>
        <taxon>Ecdysozoa</taxon>
        <taxon>Arthropoda</taxon>
        <taxon>Hexapoda</taxon>
        <taxon>Insecta</taxon>
        <taxon>Pterygota</taxon>
        <taxon>Palaeoptera</taxon>
        <taxon>Odonata</taxon>
        <taxon>Epiprocta</taxon>
        <taxon>Anisoptera</taxon>
        <taxon>Libelluloidea</taxon>
        <taxon>Libellulidae</taxon>
        <taxon>Ladona</taxon>
    </lineage>
</organism>
<evidence type="ECO:0000256" key="5">
    <source>
        <dbReference type="ARBA" id="ARBA00023136"/>
    </source>
</evidence>
<feature type="transmembrane region" description="Helical" evidence="6">
    <location>
        <begin position="305"/>
        <end position="327"/>
    </location>
</feature>
<dbReference type="Gene3D" id="1.20.1250.20">
    <property type="entry name" value="MFS general substrate transporter like domains"/>
    <property type="match status" value="1"/>
</dbReference>
<keyword evidence="5 6" id="KW-0472">Membrane</keyword>
<comment type="caution">
    <text evidence="8">The sequence shown here is derived from an EMBL/GenBank/DDBJ whole genome shotgun (WGS) entry which is preliminary data.</text>
</comment>
<feature type="transmembrane region" description="Helical" evidence="6">
    <location>
        <begin position="380"/>
        <end position="399"/>
    </location>
</feature>
<gene>
    <name evidence="8" type="ORF">J437_LFUL005640</name>
</gene>
<feature type="transmembrane region" description="Helical" evidence="6">
    <location>
        <begin position="434"/>
        <end position="455"/>
    </location>
</feature>
<dbReference type="InterPro" id="IPR051717">
    <property type="entry name" value="MFS_MFSD6"/>
</dbReference>
<feature type="transmembrane region" description="Helical" evidence="6">
    <location>
        <begin position="186"/>
        <end position="207"/>
    </location>
</feature>
<feature type="transmembrane region" description="Helical" evidence="6">
    <location>
        <begin position="262"/>
        <end position="285"/>
    </location>
</feature>
<accession>A0A8K0NYM2</accession>
<sequence>MGKQLGISEVVMGSITALLPPLYFLTKPLFGVLVDHFSAQRRIIFLFVLGGQNVAYGLLYFIPRIHGEIPSPTVNSSHSQYNSFSTLLPALSVSSSDSDTPPITGIPFTFTSPNDAWPPSDTTEVHVETPSSLIDANLYSSPAFWIFVVLLSVGTVLFNVANSVSDAITFDLLGEGGELGYGKQRVWGTVGFGVAALLAGSGMEYWSSSEGVDKNYTPALVLALIFGIIDLLVCYFHLQMPLMPRSNHILRDVGKLVCHRKVAVFLVFAAICGILDGFIIYYLFWYLEILAVASNQTSSVKLLEGLVVAAQSLIGETIFFYLSHLVLKWLGNSEGEHSYARALTLSLFSFAVRFGSLSFIPNPWWILPIEAVFQGPSYALSYTAIVGYAAVVSPAGASSTMQGLVAGIDDGLGYAIGSLIGGVLFKYFGGKITFRVFAGLASFSGIVHLVVYEYYLKNRKNEAKCHVKYNPPKEAVEVTALADS</sequence>
<dbReference type="PANTHER" id="PTHR16172:SF37">
    <property type="entry name" value="RE36877P"/>
    <property type="match status" value="1"/>
</dbReference>
<evidence type="ECO:0000313" key="8">
    <source>
        <dbReference type="EMBL" id="KAG8226881.1"/>
    </source>
</evidence>
<evidence type="ECO:0000256" key="3">
    <source>
        <dbReference type="ARBA" id="ARBA00022692"/>
    </source>
</evidence>
<feature type="transmembrane region" description="Helical" evidence="6">
    <location>
        <begin position="143"/>
        <end position="165"/>
    </location>
</feature>
<dbReference type="EMBL" id="KZ308301">
    <property type="protein sequence ID" value="KAG8226881.1"/>
    <property type="molecule type" value="Genomic_DNA"/>
</dbReference>
<dbReference type="InterPro" id="IPR036259">
    <property type="entry name" value="MFS_trans_sf"/>
</dbReference>
<feature type="transmembrane region" description="Helical" evidence="6">
    <location>
        <begin position="339"/>
        <end position="360"/>
    </location>
</feature>
<comment type="similarity">
    <text evidence="2">Belongs to the major facilitator superfamily. MFSD6 family.</text>
</comment>
<protein>
    <recommendedName>
        <fullName evidence="7">Major facilitator superfamily associated domain-containing protein</fullName>
    </recommendedName>
</protein>
<evidence type="ECO:0000259" key="7">
    <source>
        <dbReference type="Pfam" id="PF12832"/>
    </source>
</evidence>
<proteinExistence type="inferred from homology"/>
<keyword evidence="3 6" id="KW-0812">Transmembrane</keyword>
<keyword evidence="4 6" id="KW-1133">Transmembrane helix</keyword>
<keyword evidence="9" id="KW-1185">Reference proteome</keyword>
<feature type="transmembrane region" description="Helical" evidence="6">
    <location>
        <begin position="44"/>
        <end position="62"/>
    </location>
</feature>
<name>A0A8K0NYM2_LADFU</name>
<dbReference type="Proteomes" id="UP000792457">
    <property type="component" value="Unassembled WGS sequence"/>
</dbReference>